<evidence type="ECO:0000256" key="1">
    <source>
        <dbReference type="SAM" id="MobiDB-lite"/>
    </source>
</evidence>
<feature type="region of interest" description="Disordered" evidence="1">
    <location>
        <begin position="580"/>
        <end position="638"/>
    </location>
</feature>
<feature type="compositionally biased region" description="Acidic residues" evidence="1">
    <location>
        <begin position="629"/>
        <end position="638"/>
    </location>
</feature>
<accession>A0A4P6UHK0</accession>
<proteinExistence type="predicted"/>
<dbReference type="InterPro" id="IPR009057">
    <property type="entry name" value="Homeodomain-like_sf"/>
</dbReference>
<protein>
    <submittedName>
        <fullName evidence="3">Transposase</fullName>
    </submittedName>
</protein>
<dbReference type="InterPro" id="IPR036397">
    <property type="entry name" value="RNaseH_sf"/>
</dbReference>
<dbReference type="RefSeq" id="WP_131277780.1">
    <property type="nucleotide sequence ID" value="NZ_CP031395.1"/>
</dbReference>
<organism evidence="3 4">
    <name type="scientific">Hylemonella gracilis</name>
    <dbReference type="NCBI Taxonomy" id="80880"/>
    <lineage>
        <taxon>Bacteria</taxon>
        <taxon>Pseudomonadati</taxon>
        <taxon>Pseudomonadota</taxon>
        <taxon>Betaproteobacteria</taxon>
        <taxon>Burkholderiales</taxon>
        <taxon>Comamonadaceae</taxon>
        <taxon>Hylemonella</taxon>
    </lineage>
</organism>
<dbReference type="KEGG" id="hgr:DW355_02515"/>
<dbReference type="InterPro" id="IPR012337">
    <property type="entry name" value="RNaseH-like_sf"/>
</dbReference>
<dbReference type="Pfam" id="PF09299">
    <property type="entry name" value="Mu-transpos_C"/>
    <property type="match status" value="1"/>
</dbReference>
<dbReference type="EMBL" id="CP031395">
    <property type="protein sequence ID" value="QBK03794.1"/>
    <property type="molecule type" value="Genomic_DNA"/>
</dbReference>
<dbReference type="OrthoDB" id="5439087at2"/>
<sequence length="638" mass="71866">MAKVIPNQLPLSKGAIVSSNDRDYAILEVADLNKILAKDLETGAKVLLTIGDLRPPQPISTASGAESVEIDLSKIPESDWAIAEQRRKWLEPLLVNQSLYGTKTAEQIAIDAGVNRATVYRWLDAFRRTGLLSSLLPMRGRAGGGKAGRRISPEVEAIIRDTIESFHDTEQKPSITETVLEIRRRCSNAGLRLPATNTIRLRLKQTSGRERTRRRLGEAAAFALHDPAKGTIPDAEWPLAIVQIDHTLLPVIIVDDEHRKPINRAWITLAIDVDSRVCLGMYLTLDPPSAMSAGMCIAHAILPKEAWLRHLTIAEHIEWPCWGVMGAIHMDNAKEFRGDMLKMACREYDIDIHLRPVKKPRYGAHIERLMGTVTQGLKSVKGSTFSGPDEKGEYDAEGNACMTFAEIERWLILFFARYHREVHTGIGMPPLVKFREGLLGTKKKPGRGLPARRLDEETLRIHFTPYVERPVQGYGVVIDNVHYYHDVLRPWINAPHPEFPKHKRTFRFHRDPRDVSQLYFFDELSGRFCAIPYRDTSLPPVSIWELRNAQRAAKAKGIDPENEKLVFAILNEQRAIEAEAAAKTKTARREAQRRVEHAKQRETKKQTMPTVSQPAASSAPPPSVRGYDPDDIEALDDE</sequence>
<feature type="compositionally biased region" description="Basic and acidic residues" evidence="1">
    <location>
        <begin position="580"/>
        <end position="605"/>
    </location>
</feature>
<evidence type="ECO:0000259" key="2">
    <source>
        <dbReference type="PROSITE" id="PS50994"/>
    </source>
</evidence>
<evidence type="ECO:0000313" key="3">
    <source>
        <dbReference type="EMBL" id="QBK03794.1"/>
    </source>
</evidence>
<dbReference type="GO" id="GO:0015074">
    <property type="term" value="P:DNA integration"/>
    <property type="evidence" value="ECO:0007669"/>
    <property type="project" value="InterPro"/>
</dbReference>
<feature type="domain" description="Integrase catalytic" evidence="2">
    <location>
        <begin position="234"/>
        <end position="438"/>
    </location>
</feature>
<dbReference type="SUPFAM" id="SSF53098">
    <property type="entry name" value="Ribonuclease H-like"/>
    <property type="match status" value="1"/>
</dbReference>
<dbReference type="Gene3D" id="3.30.420.10">
    <property type="entry name" value="Ribonuclease H-like superfamily/Ribonuclease H"/>
    <property type="match status" value="1"/>
</dbReference>
<dbReference type="InterPro" id="IPR015378">
    <property type="entry name" value="Transposase-like_Mu_C"/>
</dbReference>
<dbReference type="PROSITE" id="PS50994">
    <property type="entry name" value="INTEGRASE"/>
    <property type="match status" value="1"/>
</dbReference>
<dbReference type="SUPFAM" id="SSF46689">
    <property type="entry name" value="Homeodomain-like"/>
    <property type="match status" value="1"/>
</dbReference>
<dbReference type="AlphaFoldDB" id="A0A4P6UHK0"/>
<reference evidence="3 4" key="1">
    <citation type="submission" date="2018-07" db="EMBL/GenBank/DDBJ databases">
        <title>Exploring interactions and the metabolic potential of the ultra-small soil bacteria Hylemonella gracilis.</title>
        <authorList>
            <person name="Tyc O."/>
            <person name="Kulkarni P."/>
            <person name="Gawehns F."/>
            <person name="Hundscheid M."/>
            <person name="Zweers H."/>
            <person name="Garbeva P."/>
        </authorList>
    </citation>
    <scope>NUCLEOTIDE SEQUENCE [LARGE SCALE GENOMIC DNA]</scope>
    <source>
        <strain evidence="3 4">NS1</strain>
    </source>
</reference>
<evidence type="ECO:0000313" key="4">
    <source>
        <dbReference type="Proteomes" id="UP000292939"/>
    </source>
</evidence>
<name>A0A4P6UHK0_9BURK</name>
<dbReference type="InterPro" id="IPR001584">
    <property type="entry name" value="Integrase_cat-core"/>
</dbReference>
<gene>
    <name evidence="3" type="ORF">DW355_02515</name>
</gene>
<dbReference type="GO" id="GO:0003676">
    <property type="term" value="F:nucleic acid binding"/>
    <property type="evidence" value="ECO:0007669"/>
    <property type="project" value="InterPro"/>
</dbReference>
<dbReference type="Proteomes" id="UP000292939">
    <property type="component" value="Chromosome"/>
</dbReference>